<evidence type="ECO:0000313" key="2">
    <source>
        <dbReference type="EMBL" id="SUA74819.1"/>
    </source>
</evidence>
<name>A0A378YEK5_9BURK</name>
<dbReference type="Proteomes" id="UP000254573">
    <property type="component" value="Unassembled WGS sequence"/>
</dbReference>
<keyword evidence="5" id="KW-1185">Reference proteome</keyword>
<feature type="compositionally biased region" description="Basic and acidic residues" evidence="1">
    <location>
        <begin position="71"/>
        <end position="83"/>
    </location>
</feature>
<dbReference type="EMBL" id="UGSG01000001">
    <property type="protein sequence ID" value="SUA74819.1"/>
    <property type="molecule type" value="Genomic_DNA"/>
</dbReference>
<dbReference type="KEGG" id="ppnm:LV28_02585"/>
<feature type="compositionally biased region" description="Low complexity" evidence="1">
    <location>
        <begin position="30"/>
        <end position="42"/>
    </location>
</feature>
<evidence type="ECO:0000313" key="5">
    <source>
        <dbReference type="Proteomes" id="UP000361468"/>
    </source>
</evidence>
<evidence type="ECO:0000313" key="3">
    <source>
        <dbReference type="EMBL" id="VVE62712.1"/>
    </source>
</evidence>
<reference evidence="2 4" key="1">
    <citation type="submission" date="2018-06" db="EMBL/GenBank/DDBJ databases">
        <authorList>
            <consortium name="Pathogen Informatics"/>
            <person name="Doyle S."/>
        </authorList>
    </citation>
    <scope>NUCLEOTIDE SEQUENCE [LARGE SCALE GENOMIC DNA]</scope>
    <source>
        <strain evidence="2 4">NCTC13160</strain>
    </source>
</reference>
<proteinExistence type="predicted"/>
<reference evidence="3 5" key="2">
    <citation type="submission" date="2019-08" db="EMBL/GenBank/DDBJ databases">
        <authorList>
            <person name="Peeters C."/>
        </authorList>
    </citation>
    <scope>NUCLEOTIDE SEQUENCE [LARGE SCALE GENOMIC DNA]</scope>
    <source>
        <strain evidence="3 5">LMG 31119</strain>
    </source>
</reference>
<evidence type="ECO:0000256" key="1">
    <source>
        <dbReference type="SAM" id="MobiDB-lite"/>
    </source>
</evidence>
<dbReference type="RefSeq" id="WP_048806350.1">
    <property type="nucleotide sequence ID" value="NZ_CABPSO010000002.1"/>
</dbReference>
<organism evidence="2 4">
    <name type="scientific">Pandoraea pnomenusa</name>
    <dbReference type="NCBI Taxonomy" id="93220"/>
    <lineage>
        <taxon>Bacteria</taxon>
        <taxon>Pseudomonadati</taxon>
        <taxon>Pseudomonadota</taxon>
        <taxon>Betaproteobacteria</taxon>
        <taxon>Burkholderiales</taxon>
        <taxon>Burkholderiaceae</taxon>
        <taxon>Pandoraea</taxon>
    </lineage>
</organism>
<protein>
    <recommendedName>
        <fullName evidence="6">MatE family transporter</fullName>
    </recommendedName>
</protein>
<dbReference type="Proteomes" id="UP000361468">
    <property type="component" value="Unassembled WGS sequence"/>
</dbReference>
<evidence type="ECO:0000313" key="4">
    <source>
        <dbReference type="Proteomes" id="UP000254573"/>
    </source>
</evidence>
<sequence length="126" mass="13482">MARSTLDPDLDLNLQRRPGAKPTDPGNTGSLGPSDSSDSGSDVQHVRRTAVDNGELDQHAETLGEDALDSDTDRAGTGERASADGDANLRPNNDILPDREDEDPGAPLDEASDMAPRQPRARRRLK</sequence>
<evidence type="ECO:0008006" key="6">
    <source>
        <dbReference type="Google" id="ProtNLM"/>
    </source>
</evidence>
<accession>A0A378YEK5</accession>
<dbReference type="AlphaFoldDB" id="A0A378YEK5"/>
<feature type="region of interest" description="Disordered" evidence="1">
    <location>
        <begin position="1"/>
        <end position="126"/>
    </location>
</feature>
<dbReference type="EMBL" id="CABPSO010000002">
    <property type="protein sequence ID" value="VVE62712.1"/>
    <property type="molecule type" value="Genomic_DNA"/>
</dbReference>
<gene>
    <name evidence="2" type="ORF">NCTC13160_00514</name>
    <name evidence="3" type="ORF">PPN31119_00955</name>
</gene>